<accession>A0A371E1W8</accession>
<feature type="non-terminal residue" evidence="1">
    <location>
        <position position="1"/>
    </location>
</feature>
<dbReference type="EMBL" id="QJKJ01017184">
    <property type="protein sequence ID" value="RDX59421.1"/>
    <property type="molecule type" value="Genomic_DNA"/>
</dbReference>
<sequence length="130" mass="14303">HYSSTPLVLAAQILPHNKETLPCDLDGSFLLFQSLPSLSCNKPKHSLMAVLVFNAVIVSQPLSSAIVAIVSSTILATSLEQALNEKLPPMNLYDKTTDLNEHLMVFEFTLAYNKAFKPLICTTFPLSLKQ</sequence>
<organism evidence="1 2">
    <name type="scientific">Mucuna pruriens</name>
    <name type="common">Velvet bean</name>
    <name type="synonym">Dolichos pruriens</name>
    <dbReference type="NCBI Taxonomy" id="157652"/>
    <lineage>
        <taxon>Eukaryota</taxon>
        <taxon>Viridiplantae</taxon>
        <taxon>Streptophyta</taxon>
        <taxon>Embryophyta</taxon>
        <taxon>Tracheophyta</taxon>
        <taxon>Spermatophyta</taxon>
        <taxon>Magnoliopsida</taxon>
        <taxon>eudicotyledons</taxon>
        <taxon>Gunneridae</taxon>
        <taxon>Pentapetalae</taxon>
        <taxon>rosids</taxon>
        <taxon>fabids</taxon>
        <taxon>Fabales</taxon>
        <taxon>Fabaceae</taxon>
        <taxon>Papilionoideae</taxon>
        <taxon>50 kb inversion clade</taxon>
        <taxon>NPAAA clade</taxon>
        <taxon>indigoferoid/millettioid clade</taxon>
        <taxon>Phaseoleae</taxon>
        <taxon>Mucuna</taxon>
    </lineage>
</organism>
<evidence type="ECO:0000313" key="1">
    <source>
        <dbReference type="EMBL" id="RDX59421.1"/>
    </source>
</evidence>
<name>A0A371E1W8_MUCPR</name>
<proteinExistence type="predicted"/>
<evidence type="ECO:0000313" key="2">
    <source>
        <dbReference type="Proteomes" id="UP000257109"/>
    </source>
</evidence>
<feature type="non-terminal residue" evidence="1">
    <location>
        <position position="130"/>
    </location>
</feature>
<dbReference type="Proteomes" id="UP000257109">
    <property type="component" value="Unassembled WGS sequence"/>
</dbReference>
<gene>
    <name evidence="1" type="ORF">CR513_61865</name>
</gene>
<protein>
    <submittedName>
        <fullName evidence="1">Uncharacterized protein</fullName>
    </submittedName>
</protein>
<keyword evidence="2" id="KW-1185">Reference proteome</keyword>
<comment type="caution">
    <text evidence="1">The sequence shown here is derived from an EMBL/GenBank/DDBJ whole genome shotgun (WGS) entry which is preliminary data.</text>
</comment>
<reference evidence="1" key="1">
    <citation type="submission" date="2018-05" db="EMBL/GenBank/DDBJ databases">
        <title>Draft genome of Mucuna pruriens seed.</title>
        <authorList>
            <person name="Nnadi N.E."/>
            <person name="Vos R."/>
            <person name="Hasami M.H."/>
            <person name="Devisetty U.K."/>
            <person name="Aguiy J.C."/>
        </authorList>
    </citation>
    <scope>NUCLEOTIDE SEQUENCE [LARGE SCALE GENOMIC DNA]</scope>
    <source>
        <strain evidence="1">JCA_2017</strain>
    </source>
</reference>
<dbReference type="AlphaFoldDB" id="A0A371E1W8"/>